<dbReference type="Gene3D" id="1.10.10.10">
    <property type="entry name" value="Winged helix-like DNA-binding domain superfamily/Winged helix DNA-binding domain"/>
    <property type="match status" value="1"/>
</dbReference>
<dbReference type="InterPro" id="IPR036388">
    <property type="entry name" value="WH-like_DNA-bd_sf"/>
</dbReference>
<dbReference type="InterPro" id="IPR036390">
    <property type="entry name" value="WH_DNA-bd_sf"/>
</dbReference>
<reference evidence="2 3" key="1">
    <citation type="submission" date="2017-08" db="EMBL/GenBank/DDBJ databases">
        <authorList>
            <person name="de Groot N.N."/>
        </authorList>
    </citation>
    <scope>NUCLEOTIDE SEQUENCE [LARGE SCALE GENOMIC DNA]</scope>
    <source>
        <strain evidence="2 3">HM2</strain>
    </source>
</reference>
<sequence>MNRYDLVLLGLILEHERSGYDIITEIRDRELDRWAKISTSTVYNRLITLEKNECIVGHSERDGNRPERMVFNITDKGREVLRKEVLKHLTGFNDDPRTLGFAFLYGAENKEVIRTLEVHERRLVQEIENLEKMIAEEPRPTLYPEGPFLNCMSRDHILVELKYVRAAIGILRDPVRSKKLGGYFYINFGNRDFEKFDE</sequence>
<evidence type="ECO:0000313" key="3">
    <source>
        <dbReference type="Proteomes" id="UP000255423"/>
    </source>
</evidence>
<dbReference type="AlphaFoldDB" id="A0A380RVK3"/>
<dbReference type="Proteomes" id="UP000255423">
    <property type="component" value="Unassembled WGS sequence"/>
</dbReference>
<proteinExistence type="predicted"/>
<dbReference type="Pfam" id="PF03551">
    <property type="entry name" value="PadR"/>
    <property type="match status" value="1"/>
</dbReference>
<gene>
    <name evidence="2" type="ORF">SAMN05661053_0556</name>
</gene>
<name>A0A380RVK3_FIBSU</name>
<accession>A0A380RVK3</accession>
<dbReference type="GO" id="GO:0003677">
    <property type="term" value="F:DNA binding"/>
    <property type="evidence" value="ECO:0007669"/>
    <property type="project" value="UniProtKB-KW"/>
</dbReference>
<dbReference type="PANTHER" id="PTHR43252:SF7">
    <property type="entry name" value="TRANSCRIPTIONAL REGULATOR YQJI"/>
    <property type="match status" value="1"/>
</dbReference>
<organism evidence="2 3">
    <name type="scientific">Fibrobacter succinogenes</name>
    <name type="common">Bacteroides succinogenes</name>
    <dbReference type="NCBI Taxonomy" id="833"/>
    <lineage>
        <taxon>Bacteria</taxon>
        <taxon>Pseudomonadati</taxon>
        <taxon>Fibrobacterota</taxon>
        <taxon>Fibrobacteria</taxon>
        <taxon>Fibrobacterales</taxon>
        <taxon>Fibrobacteraceae</taxon>
        <taxon>Fibrobacter</taxon>
    </lineage>
</organism>
<keyword evidence="2" id="KW-0238">DNA-binding</keyword>
<feature type="domain" description="Transcription regulator PadR N-terminal" evidence="1">
    <location>
        <begin position="8"/>
        <end position="82"/>
    </location>
</feature>
<evidence type="ECO:0000313" key="2">
    <source>
        <dbReference type="EMBL" id="SUQ19325.1"/>
    </source>
</evidence>
<protein>
    <submittedName>
        <fullName evidence="2">DNA-binding transcriptional regulator, PadR family</fullName>
    </submittedName>
</protein>
<dbReference type="EMBL" id="UHJL01000001">
    <property type="protein sequence ID" value="SUQ19325.1"/>
    <property type="molecule type" value="Genomic_DNA"/>
</dbReference>
<dbReference type="RefSeq" id="WP_014545006.1">
    <property type="nucleotide sequence ID" value="NZ_UHJL01000001.1"/>
</dbReference>
<dbReference type="SUPFAM" id="SSF46785">
    <property type="entry name" value="Winged helix' DNA-binding domain"/>
    <property type="match status" value="1"/>
</dbReference>
<dbReference type="PANTHER" id="PTHR43252">
    <property type="entry name" value="TRANSCRIPTIONAL REGULATOR YQJI"/>
    <property type="match status" value="1"/>
</dbReference>
<evidence type="ECO:0000259" key="1">
    <source>
        <dbReference type="Pfam" id="PF03551"/>
    </source>
</evidence>
<dbReference type="InterPro" id="IPR005149">
    <property type="entry name" value="Tscrpt_reg_PadR_N"/>
</dbReference>